<reference evidence="3 4" key="1">
    <citation type="submission" date="2016-11" db="EMBL/GenBank/DDBJ databases">
        <authorList>
            <person name="Jaros S."/>
            <person name="Januszkiewicz K."/>
            <person name="Wedrychowicz H."/>
        </authorList>
    </citation>
    <scope>NUCLEOTIDE SEQUENCE [LARGE SCALE GENOMIC DNA]</scope>
    <source>
        <strain evidence="3 4">DSM 26897</strain>
    </source>
</reference>
<dbReference type="OrthoDB" id="9773582at2"/>
<organism evidence="3 4">
    <name type="scientific">Cnuella takakiae</name>
    <dbReference type="NCBI Taxonomy" id="1302690"/>
    <lineage>
        <taxon>Bacteria</taxon>
        <taxon>Pseudomonadati</taxon>
        <taxon>Bacteroidota</taxon>
        <taxon>Chitinophagia</taxon>
        <taxon>Chitinophagales</taxon>
        <taxon>Chitinophagaceae</taxon>
        <taxon>Cnuella</taxon>
    </lineage>
</organism>
<feature type="domain" description="Phosphatidic acid phosphatase type 2/haloperoxidase" evidence="2">
    <location>
        <begin position="127"/>
        <end position="228"/>
    </location>
</feature>
<evidence type="ECO:0000313" key="3">
    <source>
        <dbReference type="EMBL" id="SHE33587.1"/>
    </source>
</evidence>
<evidence type="ECO:0000256" key="1">
    <source>
        <dbReference type="SAM" id="SignalP"/>
    </source>
</evidence>
<dbReference type="RefSeq" id="WP_073039099.1">
    <property type="nucleotide sequence ID" value="NZ_FQUO01000001.1"/>
</dbReference>
<dbReference type="AlphaFoldDB" id="A0A1M4SNS4"/>
<feature type="chain" id="PRO_5012115399" evidence="1">
    <location>
        <begin position="25"/>
        <end position="275"/>
    </location>
</feature>
<dbReference type="Pfam" id="PF01569">
    <property type="entry name" value="PAP2"/>
    <property type="match status" value="1"/>
</dbReference>
<accession>A0A1M4SNS4</accession>
<dbReference type="STRING" id="1302690.BUE76_23775"/>
<sequence length="275" mass="30696">MRIQHQCKTVALICTLFSPFLSFSQTPVNSDSVLHTYHAVRFSKKESAKVVGIKQAIVPVGLLFYGALSYKSTPLRKLNLEVKEELWMERPHKQVKIDNYLQYAPLATVVSLNVLGVKGLNNPKNQAGILLMSQALMGTAVFSIKHLTRQLRPDGSSHTSFPSGHTAEAFASAEFLRSEYGHLSPWYTIAGYSAAAFTGYLRMYNNKHWLGDVAAGASIGIAATRFSYWLYPKIQKEVFKTKETNTVLLPQYNNGMFGFSLVKQLGNSKRPKTIK</sequence>
<proteinExistence type="predicted"/>
<dbReference type="SUPFAM" id="SSF48317">
    <property type="entry name" value="Acid phosphatase/Vanadium-dependent haloperoxidase"/>
    <property type="match status" value="1"/>
</dbReference>
<keyword evidence="4" id="KW-1185">Reference proteome</keyword>
<name>A0A1M4SNS4_9BACT</name>
<dbReference type="SMART" id="SM00014">
    <property type="entry name" value="acidPPc"/>
    <property type="match status" value="1"/>
</dbReference>
<dbReference type="InterPro" id="IPR036938">
    <property type="entry name" value="PAP2/HPO_sf"/>
</dbReference>
<dbReference type="InterPro" id="IPR000326">
    <property type="entry name" value="PAP2/HPO"/>
</dbReference>
<dbReference type="EMBL" id="FQUO01000001">
    <property type="protein sequence ID" value="SHE33587.1"/>
    <property type="molecule type" value="Genomic_DNA"/>
</dbReference>
<dbReference type="CDD" id="cd03394">
    <property type="entry name" value="PAP2_like_5"/>
    <property type="match status" value="1"/>
</dbReference>
<feature type="signal peptide" evidence="1">
    <location>
        <begin position="1"/>
        <end position="24"/>
    </location>
</feature>
<dbReference type="Proteomes" id="UP000184368">
    <property type="component" value="Unassembled WGS sequence"/>
</dbReference>
<protein>
    <submittedName>
        <fullName evidence="3">PAP2 superfamily protein</fullName>
    </submittedName>
</protein>
<evidence type="ECO:0000313" key="4">
    <source>
        <dbReference type="Proteomes" id="UP000184368"/>
    </source>
</evidence>
<gene>
    <name evidence="3" type="ORF">SAMN05444008_101179</name>
</gene>
<keyword evidence="1" id="KW-0732">Signal</keyword>
<evidence type="ECO:0000259" key="2">
    <source>
        <dbReference type="SMART" id="SM00014"/>
    </source>
</evidence>
<dbReference type="Gene3D" id="1.20.144.10">
    <property type="entry name" value="Phosphatidic acid phosphatase type 2/haloperoxidase"/>
    <property type="match status" value="1"/>
</dbReference>